<accession>A0AAJ0BPS7</accession>
<comment type="caution">
    <text evidence="2">The sequence shown here is derived from an EMBL/GenBank/DDBJ whole genome shotgun (WGS) entry which is preliminary data.</text>
</comment>
<keyword evidence="1" id="KW-0732">Signal</keyword>
<feature type="chain" id="PRO_5042547291" evidence="1">
    <location>
        <begin position="21"/>
        <end position="77"/>
    </location>
</feature>
<name>A0AAJ0BPS7_9PEZI</name>
<dbReference type="AlphaFoldDB" id="A0AAJ0BPS7"/>
<organism evidence="2 3">
    <name type="scientific">Echria macrotheca</name>
    <dbReference type="NCBI Taxonomy" id="438768"/>
    <lineage>
        <taxon>Eukaryota</taxon>
        <taxon>Fungi</taxon>
        <taxon>Dikarya</taxon>
        <taxon>Ascomycota</taxon>
        <taxon>Pezizomycotina</taxon>
        <taxon>Sordariomycetes</taxon>
        <taxon>Sordariomycetidae</taxon>
        <taxon>Sordariales</taxon>
        <taxon>Schizotheciaceae</taxon>
        <taxon>Echria</taxon>
    </lineage>
</organism>
<feature type="signal peptide" evidence="1">
    <location>
        <begin position="1"/>
        <end position="20"/>
    </location>
</feature>
<evidence type="ECO:0000313" key="3">
    <source>
        <dbReference type="Proteomes" id="UP001239445"/>
    </source>
</evidence>
<proteinExistence type="predicted"/>
<protein>
    <submittedName>
        <fullName evidence="2">Uncharacterized protein</fullName>
    </submittedName>
</protein>
<keyword evidence="3" id="KW-1185">Reference proteome</keyword>
<dbReference type="EMBL" id="MU839827">
    <property type="protein sequence ID" value="KAK1761148.1"/>
    <property type="molecule type" value="Genomic_DNA"/>
</dbReference>
<evidence type="ECO:0000313" key="2">
    <source>
        <dbReference type="EMBL" id="KAK1761148.1"/>
    </source>
</evidence>
<gene>
    <name evidence="2" type="ORF">QBC47DRAFT_369250</name>
</gene>
<reference evidence="2" key="1">
    <citation type="submission" date="2023-06" db="EMBL/GenBank/DDBJ databases">
        <title>Genome-scale phylogeny and comparative genomics of the fungal order Sordariales.</title>
        <authorList>
            <consortium name="Lawrence Berkeley National Laboratory"/>
            <person name="Hensen N."/>
            <person name="Bonometti L."/>
            <person name="Westerberg I."/>
            <person name="Brannstrom I.O."/>
            <person name="Guillou S."/>
            <person name="Cros-Aarteil S."/>
            <person name="Calhoun S."/>
            <person name="Haridas S."/>
            <person name="Kuo A."/>
            <person name="Mondo S."/>
            <person name="Pangilinan J."/>
            <person name="Riley R."/>
            <person name="Labutti K."/>
            <person name="Andreopoulos B."/>
            <person name="Lipzen A."/>
            <person name="Chen C."/>
            <person name="Yanf M."/>
            <person name="Daum C."/>
            <person name="Ng V."/>
            <person name="Clum A."/>
            <person name="Steindorff A."/>
            <person name="Ohm R."/>
            <person name="Martin F."/>
            <person name="Silar P."/>
            <person name="Natvig D."/>
            <person name="Lalanne C."/>
            <person name="Gautier V."/>
            <person name="Ament-Velasquez S.L."/>
            <person name="Kruys A."/>
            <person name="Hutchinson M.I."/>
            <person name="Powell A.J."/>
            <person name="Barry K."/>
            <person name="Miller A.N."/>
            <person name="Grigoriev I.V."/>
            <person name="Debuchy R."/>
            <person name="Gladieux P."/>
            <person name="Thoren M.H."/>
            <person name="Johannesson H."/>
        </authorList>
    </citation>
    <scope>NUCLEOTIDE SEQUENCE</scope>
    <source>
        <strain evidence="2">PSN4</strain>
    </source>
</reference>
<dbReference type="Proteomes" id="UP001239445">
    <property type="component" value="Unassembled WGS sequence"/>
</dbReference>
<evidence type="ECO:0000256" key="1">
    <source>
        <dbReference type="SAM" id="SignalP"/>
    </source>
</evidence>
<sequence>MHPSPLALALLVARSSLGLALPQTATTPALPSATTLTTQTIPATLPAECTYRPTSTRWHTTGCEFNCPSRLALAVDS</sequence>